<feature type="compositionally biased region" description="Basic and acidic residues" evidence="1">
    <location>
        <begin position="23"/>
        <end position="42"/>
    </location>
</feature>
<proteinExistence type="predicted"/>
<dbReference type="AlphaFoldDB" id="A0AAX6IB70"/>
<reference evidence="2" key="1">
    <citation type="journal article" date="2023" name="GigaByte">
        <title>Genome assembly of the bearded iris, Iris pallida Lam.</title>
        <authorList>
            <person name="Bruccoleri R.E."/>
            <person name="Oakeley E.J."/>
            <person name="Faust A.M.E."/>
            <person name="Altorfer M."/>
            <person name="Dessus-Babus S."/>
            <person name="Burckhardt D."/>
            <person name="Oertli M."/>
            <person name="Naumann U."/>
            <person name="Petersen F."/>
            <person name="Wong J."/>
        </authorList>
    </citation>
    <scope>NUCLEOTIDE SEQUENCE</scope>
    <source>
        <strain evidence="2">GSM-AAB239-AS_SAM_17_03QT</strain>
    </source>
</reference>
<organism evidence="2 3">
    <name type="scientific">Iris pallida</name>
    <name type="common">Sweet iris</name>
    <dbReference type="NCBI Taxonomy" id="29817"/>
    <lineage>
        <taxon>Eukaryota</taxon>
        <taxon>Viridiplantae</taxon>
        <taxon>Streptophyta</taxon>
        <taxon>Embryophyta</taxon>
        <taxon>Tracheophyta</taxon>
        <taxon>Spermatophyta</taxon>
        <taxon>Magnoliopsida</taxon>
        <taxon>Liliopsida</taxon>
        <taxon>Asparagales</taxon>
        <taxon>Iridaceae</taxon>
        <taxon>Iridoideae</taxon>
        <taxon>Irideae</taxon>
        <taxon>Iris</taxon>
    </lineage>
</organism>
<comment type="caution">
    <text evidence="2">The sequence shown here is derived from an EMBL/GenBank/DDBJ whole genome shotgun (WGS) entry which is preliminary data.</text>
</comment>
<protein>
    <recommendedName>
        <fullName evidence="4">RNA ligase/cyclic nucleotide phosphodiesterase family protein</fullName>
    </recommendedName>
</protein>
<dbReference type="Pfam" id="PF13563">
    <property type="entry name" value="2_5_RNA_ligase2"/>
    <property type="match status" value="1"/>
</dbReference>
<reference evidence="2" key="2">
    <citation type="submission" date="2023-04" db="EMBL/GenBank/DDBJ databases">
        <authorList>
            <person name="Bruccoleri R.E."/>
            <person name="Oakeley E.J."/>
            <person name="Faust A.-M."/>
            <person name="Dessus-Babus S."/>
            <person name="Altorfer M."/>
            <person name="Burckhardt D."/>
            <person name="Oertli M."/>
            <person name="Naumann U."/>
            <person name="Petersen F."/>
            <person name="Wong J."/>
        </authorList>
    </citation>
    <scope>NUCLEOTIDE SEQUENCE</scope>
    <source>
        <strain evidence="2">GSM-AAB239-AS_SAM_17_03QT</strain>
        <tissue evidence="2">Leaf</tissue>
    </source>
</reference>
<dbReference type="Proteomes" id="UP001140949">
    <property type="component" value="Unassembled WGS sequence"/>
</dbReference>
<accession>A0AAX6IB70</accession>
<dbReference type="SUPFAM" id="SSF55144">
    <property type="entry name" value="LigT-like"/>
    <property type="match status" value="1"/>
</dbReference>
<sequence>MSDLSSSSSQLPQNPPPPSTNNHHQEGGGGREREGEREREAEVEVEEGGYAIELYFDPSLENQILKAWNVLARRQISTRLISISSRPHITLLSSRSLGDPSRLLPLLRSLPGPLPLSLASVGASSSPSSLFLSPVPTAALLALHAQLCDALRREGVEAGEGYRVDGWMPNVLVADDVPRGRMAEAFTILKDLRLPVSGYAVEVGLVEFSPVREVFSFPLGGSASASVGGDA</sequence>
<evidence type="ECO:0000256" key="1">
    <source>
        <dbReference type="SAM" id="MobiDB-lite"/>
    </source>
</evidence>
<gene>
    <name evidence="2" type="ORF">M6B38_264535</name>
</gene>
<dbReference type="PANTHER" id="PTHR36039">
    <property type="match status" value="1"/>
</dbReference>
<evidence type="ECO:0000313" key="3">
    <source>
        <dbReference type="Proteomes" id="UP001140949"/>
    </source>
</evidence>
<name>A0AAX6IB70_IRIPA</name>
<dbReference type="PANTHER" id="PTHR36039:SF2">
    <property type="entry name" value="RNA LIGASE_CYCLIC NUCLEOTIDE PHOSPHODIESTERASE FAMILY PROTEIN"/>
    <property type="match status" value="1"/>
</dbReference>
<evidence type="ECO:0008006" key="4">
    <source>
        <dbReference type="Google" id="ProtNLM"/>
    </source>
</evidence>
<feature type="compositionally biased region" description="Low complexity" evidence="1">
    <location>
        <begin position="1"/>
        <end position="12"/>
    </location>
</feature>
<feature type="region of interest" description="Disordered" evidence="1">
    <location>
        <begin position="1"/>
        <end position="44"/>
    </location>
</feature>
<dbReference type="Gene3D" id="3.90.1140.10">
    <property type="entry name" value="Cyclic phosphodiesterase"/>
    <property type="match status" value="1"/>
</dbReference>
<dbReference type="InterPro" id="IPR009097">
    <property type="entry name" value="Cyclic_Pdiesterase"/>
</dbReference>
<dbReference type="EMBL" id="JANAVB010003000">
    <property type="protein sequence ID" value="KAJ6850308.1"/>
    <property type="molecule type" value="Genomic_DNA"/>
</dbReference>
<evidence type="ECO:0000313" key="2">
    <source>
        <dbReference type="EMBL" id="KAJ6850308.1"/>
    </source>
</evidence>
<keyword evidence="3" id="KW-1185">Reference proteome</keyword>